<feature type="transmembrane region" description="Helical" evidence="1">
    <location>
        <begin position="43"/>
        <end position="62"/>
    </location>
</feature>
<proteinExistence type="predicted"/>
<name>A0A4Y8LNR5_9BACL</name>
<dbReference type="AlphaFoldDB" id="A0A4Y8LNR5"/>
<keyword evidence="1" id="KW-0812">Transmembrane</keyword>
<dbReference type="EMBL" id="SOMN01000046">
    <property type="protein sequence ID" value="TFE19878.1"/>
    <property type="molecule type" value="Genomic_DNA"/>
</dbReference>
<keyword evidence="3" id="KW-1185">Reference proteome</keyword>
<evidence type="ECO:0000256" key="1">
    <source>
        <dbReference type="SAM" id="Phobius"/>
    </source>
</evidence>
<evidence type="ECO:0000313" key="2">
    <source>
        <dbReference type="EMBL" id="TFE19878.1"/>
    </source>
</evidence>
<dbReference type="RefSeq" id="WP_135154348.1">
    <property type="nucleotide sequence ID" value="NZ_SOMN01000046.1"/>
</dbReference>
<evidence type="ECO:0008006" key="4">
    <source>
        <dbReference type="Google" id="ProtNLM"/>
    </source>
</evidence>
<protein>
    <recommendedName>
        <fullName evidence="4">DUF4367 domain-containing protein</fullName>
    </recommendedName>
</protein>
<comment type="caution">
    <text evidence="2">The sequence shown here is derived from an EMBL/GenBank/DDBJ whole genome shotgun (WGS) entry which is preliminary data.</text>
</comment>
<accession>A0A4Y8LNR5</accession>
<evidence type="ECO:0000313" key="3">
    <source>
        <dbReference type="Proteomes" id="UP000297900"/>
    </source>
</evidence>
<keyword evidence="1" id="KW-0472">Membrane</keyword>
<dbReference type="Proteomes" id="UP000297900">
    <property type="component" value="Unassembled WGS sequence"/>
</dbReference>
<dbReference type="OrthoDB" id="2678832at2"/>
<organism evidence="2 3">
    <name type="scientific">Cohnella luojiensis</name>
    <dbReference type="NCBI Taxonomy" id="652876"/>
    <lineage>
        <taxon>Bacteria</taxon>
        <taxon>Bacillati</taxon>
        <taxon>Bacillota</taxon>
        <taxon>Bacilli</taxon>
        <taxon>Bacillales</taxon>
        <taxon>Paenibacillaceae</taxon>
        <taxon>Cohnella</taxon>
    </lineage>
</organism>
<keyword evidence="1" id="KW-1133">Transmembrane helix</keyword>
<sequence>MNRLESRISHTLKEHLDSHFPQASFDDVWKTYLAENSNRPRKTVFITLFAIVLIMTTAFSYYRFNWGNTKVIVRDSNEDLTNYKTPLDTFEGLTEVEGAKTYNLMESRKKADFVIRQPSAIKPWEKIKSVGVVLPARYKKEGKTRIGDAPLYYLDLYVNPSNQQRIVVTQSYDASMSSALKKKSNESYSISYPKGSQILNGFGTDIAVLMNLQKGRYNLQIHHKEENNNATLIDVWGNTDPEILEDFVRKYLSATWEEETPIP</sequence>
<reference evidence="2 3" key="1">
    <citation type="submission" date="2019-03" db="EMBL/GenBank/DDBJ databases">
        <title>Cohnella endophytica sp. nov., a novel endophytic bacterium isolated from bark of Sonneratia apetala.</title>
        <authorList>
            <person name="Tuo L."/>
        </authorList>
    </citation>
    <scope>NUCLEOTIDE SEQUENCE [LARGE SCALE GENOMIC DNA]</scope>
    <source>
        <strain evidence="2 3">CCTCC AB 208254</strain>
    </source>
</reference>
<gene>
    <name evidence="2" type="ORF">E2980_21720</name>
</gene>